<dbReference type="InterPro" id="IPR001555">
    <property type="entry name" value="GART_AS"/>
</dbReference>
<dbReference type="PANTHER" id="PTHR43369:SF2">
    <property type="entry name" value="PHOSPHORIBOSYLGLYCINAMIDE FORMYLTRANSFERASE"/>
    <property type="match status" value="1"/>
</dbReference>
<proteinExistence type="inferred from homology"/>
<protein>
    <recommendedName>
        <fullName evidence="6">Phosphoribosylglycinamide formyltransferase</fullName>
        <ecNumber evidence="6">2.1.2.2</ecNumber>
    </recommendedName>
    <alternativeName>
        <fullName evidence="6">5'-phosphoribosylglycinamide transformylase</fullName>
    </alternativeName>
    <alternativeName>
        <fullName evidence="6">GAR transformylase</fullName>
        <shortName evidence="6">GART</shortName>
    </alternativeName>
</protein>
<feature type="binding site" evidence="6">
    <location>
        <position position="63"/>
    </location>
    <ligand>
        <name>(6R)-10-formyltetrahydrofolate</name>
        <dbReference type="ChEBI" id="CHEBI:195366"/>
    </ligand>
</feature>
<dbReference type="InterPro" id="IPR036477">
    <property type="entry name" value="Formyl_transf_N_sf"/>
</dbReference>
<dbReference type="NCBIfam" id="TIGR00639">
    <property type="entry name" value="PurN"/>
    <property type="match status" value="1"/>
</dbReference>
<feature type="binding site" evidence="6">
    <location>
        <position position="109"/>
    </location>
    <ligand>
        <name>(6R)-10-formyltetrahydrofolate</name>
        <dbReference type="ChEBI" id="CHEBI:195366"/>
    </ligand>
</feature>
<evidence type="ECO:0000313" key="8">
    <source>
        <dbReference type="EMBL" id="OQB74660.1"/>
    </source>
</evidence>
<dbReference type="EMBL" id="MWDQ01000034">
    <property type="protein sequence ID" value="OQB74660.1"/>
    <property type="molecule type" value="Genomic_DNA"/>
</dbReference>
<gene>
    <name evidence="6 8" type="primary">purN</name>
    <name evidence="8" type="ORF">BWX89_00423</name>
</gene>
<evidence type="ECO:0000259" key="7">
    <source>
        <dbReference type="Pfam" id="PF00551"/>
    </source>
</evidence>
<feature type="binding site" evidence="6">
    <location>
        <begin position="12"/>
        <end position="14"/>
    </location>
    <ligand>
        <name>N(1)-(5-phospho-beta-D-ribosyl)glycinamide</name>
        <dbReference type="ChEBI" id="CHEBI:143788"/>
    </ligand>
</feature>
<dbReference type="Pfam" id="PF00551">
    <property type="entry name" value="Formyl_trans_N"/>
    <property type="match status" value="1"/>
</dbReference>
<dbReference type="UniPathway" id="UPA00074">
    <property type="reaction ID" value="UER00126"/>
</dbReference>
<comment type="catalytic activity">
    <reaction evidence="5 6">
        <text>N(1)-(5-phospho-beta-D-ribosyl)glycinamide + (6R)-10-formyltetrahydrofolate = N(2)-formyl-N(1)-(5-phospho-beta-D-ribosyl)glycinamide + (6S)-5,6,7,8-tetrahydrofolate + H(+)</text>
        <dbReference type="Rhea" id="RHEA:15053"/>
        <dbReference type="ChEBI" id="CHEBI:15378"/>
        <dbReference type="ChEBI" id="CHEBI:57453"/>
        <dbReference type="ChEBI" id="CHEBI:143788"/>
        <dbReference type="ChEBI" id="CHEBI:147286"/>
        <dbReference type="ChEBI" id="CHEBI:195366"/>
        <dbReference type="EC" id="2.1.2.2"/>
    </reaction>
</comment>
<dbReference type="PANTHER" id="PTHR43369">
    <property type="entry name" value="PHOSPHORIBOSYLGLYCINAMIDE FORMYLTRANSFERASE"/>
    <property type="match status" value="1"/>
</dbReference>
<dbReference type="Gene3D" id="3.40.50.170">
    <property type="entry name" value="Formyl transferase, N-terminal domain"/>
    <property type="match status" value="1"/>
</dbReference>
<comment type="similarity">
    <text evidence="4 6">Belongs to the GART family.</text>
</comment>
<dbReference type="GO" id="GO:0004644">
    <property type="term" value="F:phosphoribosylglycinamide formyltransferase activity"/>
    <property type="evidence" value="ECO:0007669"/>
    <property type="project" value="UniProtKB-UniRule"/>
</dbReference>
<dbReference type="EC" id="2.1.2.2" evidence="6"/>
<evidence type="ECO:0000256" key="6">
    <source>
        <dbReference type="HAMAP-Rule" id="MF_01930"/>
    </source>
</evidence>
<feature type="site" description="Raises pKa of active site His" evidence="6">
    <location>
        <position position="147"/>
    </location>
</feature>
<dbReference type="AlphaFoldDB" id="A0A1V6CCQ1"/>
<comment type="function">
    <text evidence="6">Catalyzes the transfer of a formyl group from 10-formyltetrahydrofolate to 5-phospho-ribosyl-glycinamide (GAR), producing 5-phospho-ribosyl-N-formylglycinamide (FGAR) and tetrahydrofolate.</text>
</comment>
<dbReference type="SUPFAM" id="SSF53328">
    <property type="entry name" value="Formyltransferase"/>
    <property type="match status" value="1"/>
</dbReference>
<dbReference type="HAMAP" id="MF_01930">
    <property type="entry name" value="PurN"/>
    <property type="match status" value="1"/>
</dbReference>
<comment type="pathway">
    <text evidence="1 6">Purine metabolism; IMP biosynthesis via de novo pathway; N(2)-formyl-N(1)-(5-phospho-D-ribosyl)glycinamide from N(1)-(5-phospho-D-ribosyl)glycinamide (10-formyl THF route): step 1/1.</text>
</comment>
<evidence type="ECO:0000256" key="1">
    <source>
        <dbReference type="ARBA" id="ARBA00005054"/>
    </source>
</evidence>
<evidence type="ECO:0000256" key="2">
    <source>
        <dbReference type="ARBA" id="ARBA00022679"/>
    </source>
</evidence>
<feature type="active site" description="Proton donor" evidence="6">
    <location>
        <position position="111"/>
    </location>
</feature>
<accession>A0A1V6CCQ1</accession>
<dbReference type="GO" id="GO:0005737">
    <property type="term" value="C:cytoplasm"/>
    <property type="evidence" value="ECO:0007669"/>
    <property type="project" value="TreeGrafter"/>
</dbReference>
<feature type="domain" description="Formyl transferase N-terminal" evidence="7">
    <location>
        <begin position="5"/>
        <end position="183"/>
    </location>
</feature>
<keyword evidence="2 6" id="KW-0808">Transferase</keyword>
<organism evidence="8">
    <name type="scientific">candidate division TA06 bacterium ADurb.Bin131</name>
    <dbReference type="NCBI Taxonomy" id="1852827"/>
    <lineage>
        <taxon>Bacteria</taxon>
        <taxon>Bacteria division TA06</taxon>
    </lineage>
</organism>
<sequence length="204" mass="23082">MFTIGVLASGKGSNLEAIIKHIQGGFLNVKIGVVISDNPDAHALEIAKSSGIPAIYIEPGKYRTFLENTQEEKYIECLKKYEVEFVCLAGFMRVIKKNFFAEYTNRIINIHPSLLPSFPGLEAWKQALDYGVKFTGCTVHFVEEDIDTGPIILQAVVNVLNDDTPEILHQRIQEKEHIIYPIAIKLISENRVRRKGRRVIIDED</sequence>
<comment type="caution">
    <text evidence="6">Lacks conserved residue(s) required for the propagation of feature annotation.</text>
</comment>
<dbReference type="Proteomes" id="UP000485562">
    <property type="component" value="Unassembled WGS sequence"/>
</dbReference>
<keyword evidence="3 6" id="KW-0658">Purine biosynthesis</keyword>
<dbReference type="InterPro" id="IPR004607">
    <property type="entry name" value="GART"/>
</dbReference>
<dbReference type="CDD" id="cd08645">
    <property type="entry name" value="FMT_core_GART"/>
    <property type="match status" value="1"/>
</dbReference>
<evidence type="ECO:0000256" key="5">
    <source>
        <dbReference type="ARBA" id="ARBA00047664"/>
    </source>
</evidence>
<dbReference type="GO" id="GO:0006189">
    <property type="term" value="P:'de novo' IMP biosynthetic process"/>
    <property type="evidence" value="ECO:0007669"/>
    <property type="project" value="UniProtKB-UniRule"/>
</dbReference>
<evidence type="ECO:0000256" key="3">
    <source>
        <dbReference type="ARBA" id="ARBA00022755"/>
    </source>
</evidence>
<reference evidence="8" key="1">
    <citation type="submission" date="2017-02" db="EMBL/GenBank/DDBJ databases">
        <title>Delving into the versatile metabolic prowess of the omnipresent phylum Bacteroidetes.</title>
        <authorList>
            <person name="Nobu M.K."/>
            <person name="Mei R."/>
            <person name="Narihiro T."/>
            <person name="Kuroda K."/>
            <person name="Liu W.-T."/>
        </authorList>
    </citation>
    <scope>NUCLEOTIDE SEQUENCE</scope>
    <source>
        <strain evidence="8">ADurb.Bin131</strain>
    </source>
</reference>
<comment type="caution">
    <text evidence="8">The sequence shown here is derived from an EMBL/GenBank/DDBJ whole genome shotgun (WGS) entry which is preliminary data.</text>
</comment>
<dbReference type="InterPro" id="IPR002376">
    <property type="entry name" value="Formyl_transf_N"/>
</dbReference>
<name>A0A1V6CCQ1_UNCT6</name>
<dbReference type="PROSITE" id="PS00373">
    <property type="entry name" value="GART"/>
    <property type="match status" value="1"/>
</dbReference>
<evidence type="ECO:0000256" key="4">
    <source>
        <dbReference type="ARBA" id="ARBA00038440"/>
    </source>
</evidence>